<dbReference type="AlphaFoldDB" id="B4DB24"/>
<reference evidence="4 5" key="1">
    <citation type="journal article" date="2011" name="J. Bacteriol.">
        <title>Genome sequence of Chthoniobacter flavus Ellin428, an aerobic heterotrophic soil bacterium.</title>
        <authorList>
            <person name="Kant R."/>
            <person name="van Passel M.W."/>
            <person name="Palva A."/>
            <person name="Lucas S."/>
            <person name="Lapidus A."/>
            <person name="Glavina Del Rio T."/>
            <person name="Dalin E."/>
            <person name="Tice H."/>
            <person name="Bruce D."/>
            <person name="Goodwin L."/>
            <person name="Pitluck S."/>
            <person name="Larimer F.W."/>
            <person name="Land M.L."/>
            <person name="Hauser L."/>
            <person name="Sangwan P."/>
            <person name="de Vos W.M."/>
            <person name="Janssen P.H."/>
            <person name="Smidt H."/>
        </authorList>
    </citation>
    <scope>NUCLEOTIDE SEQUENCE [LARGE SCALE GENOMIC DNA]</scope>
    <source>
        <strain evidence="4 5">Ellin428</strain>
    </source>
</reference>
<feature type="domain" description="Polysaccharide export protein N-terminal" evidence="3">
    <location>
        <begin position="50"/>
        <end position="125"/>
    </location>
</feature>
<evidence type="ECO:0000313" key="5">
    <source>
        <dbReference type="Proteomes" id="UP000005824"/>
    </source>
</evidence>
<gene>
    <name evidence="4" type="ORF">CfE428DRAFT_6115</name>
</gene>
<dbReference type="Gene3D" id="3.10.560.10">
    <property type="entry name" value="Outer membrane lipoprotein wza domain like"/>
    <property type="match status" value="1"/>
</dbReference>
<dbReference type="STRING" id="497964.CfE428DRAFT_6115"/>
<feature type="chain" id="PRO_5002800667" evidence="2">
    <location>
        <begin position="21"/>
        <end position="208"/>
    </location>
</feature>
<dbReference type="PANTHER" id="PTHR33619">
    <property type="entry name" value="POLYSACCHARIDE EXPORT PROTEIN GFCE-RELATED"/>
    <property type="match status" value="1"/>
</dbReference>
<protein>
    <submittedName>
        <fullName evidence="4">Polysaccharide export protein</fullName>
    </submittedName>
</protein>
<dbReference type="InterPro" id="IPR003715">
    <property type="entry name" value="Poly_export_N"/>
</dbReference>
<evidence type="ECO:0000256" key="1">
    <source>
        <dbReference type="ARBA" id="ARBA00022729"/>
    </source>
</evidence>
<dbReference type="Gene3D" id="3.30.1950.10">
    <property type="entry name" value="wza like domain"/>
    <property type="match status" value="1"/>
</dbReference>
<accession>B4DB24</accession>
<comment type="caution">
    <text evidence="4">The sequence shown here is derived from an EMBL/GenBank/DDBJ whole genome shotgun (WGS) entry which is preliminary data.</text>
</comment>
<dbReference type="RefSeq" id="WP_006983434.1">
    <property type="nucleotide sequence ID" value="NZ_ABVL01000034.1"/>
</dbReference>
<feature type="signal peptide" evidence="2">
    <location>
        <begin position="1"/>
        <end position="20"/>
    </location>
</feature>
<dbReference type="Proteomes" id="UP000005824">
    <property type="component" value="Unassembled WGS sequence"/>
</dbReference>
<dbReference type="EMBL" id="ABVL01000034">
    <property type="protein sequence ID" value="EDY16398.1"/>
    <property type="molecule type" value="Genomic_DNA"/>
</dbReference>
<name>B4DB24_9BACT</name>
<keyword evidence="5" id="KW-1185">Reference proteome</keyword>
<dbReference type="InterPro" id="IPR049712">
    <property type="entry name" value="Poly_export"/>
</dbReference>
<evidence type="ECO:0000259" key="3">
    <source>
        <dbReference type="Pfam" id="PF02563"/>
    </source>
</evidence>
<proteinExistence type="predicted"/>
<evidence type="ECO:0000256" key="2">
    <source>
        <dbReference type="SAM" id="SignalP"/>
    </source>
</evidence>
<dbReference type="Pfam" id="PF02563">
    <property type="entry name" value="Poly_export"/>
    <property type="match status" value="1"/>
</dbReference>
<dbReference type="eggNOG" id="COG1596">
    <property type="taxonomic scope" value="Bacteria"/>
</dbReference>
<dbReference type="InParanoid" id="B4DB24"/>
<dbReference type="GO" id="GO:0015159">
    <property type="term" value="F:polysaccharide transmembrane transporter activity"/>
    <property type="evidence" value="ECO:0007669"/>
    <property type="project" value="InterPro"/>
</dbReference>
<dbReference type="PANTHER" id="PTHR33619:SF3">
    <property type="entry name" value="POLYSACCHARIDE EXPORT PROTEIN GFCE-RELATED"/>
    <property type="match status" value="1"/>
</dbReference>
<keyword evidence="1 2" id="KW-0732">Signal</keyword>
<sequence>MRHSLSLFLVLLTAAPALHAQRLSVPRAVPVQPTAAAPLAMPVNNGTIATLRPGDVFEMRLSGMPAEYAGDFNLQYSVGSEGTVSVPLIGEMRAAGLTASQLERQVESKLVNDKIFTHPTVLINIAQATRYVSISGGVRQPQRLSWSNDLTLSSAIGNCAGLSDFGSPKGIRIIREGKIFGMFNLTELQKDPSKDPKLLPGDQVVVRE</sequence>
<organism evidence="4 5">
    <name type="scientific">Chthoniobacter flavus Ellin428</name>
    <dbReference type="NCBI Taxonomy" id="497964"/>
    <lineage>
        <taxon>Bacteria</taxon>
        <taxon>Pseudomonadati</taxon>
        <taxon>Verrucomicrobiota</taxon>
        <taxon>Spartobacteria</taxon>
        <taxon>Chthoniobacterales</taxon>
        <taxon>Chthoniobacteraceae</taxon>
        <taxon>Chthoniobacter</taxon>
    </lineage>
</organism>
<evidence type="ECO:0000313" key="4">
    <source>
        <dbReference type="EMBL" id="EDY16398.1"/>
    </source>
</evidence>